<gene>
    <name evidence="1" type="ORF">CY34DRAFT_100924</name>
</gene>
<proteinExistence type="predicted"/>
<evidence type="ECO:0000313" key="2">
    <source>
        <dbReference type="Proteomes" id="UP000054485"/>
    </source>
</evidence>
<dbReference type="InParanoid" id="A0A0C9ZTP3"/>
<feature type="non-terminal residue" evidence="1">
    <location>
        <position position="1"/>
    </location>
</feature>
<organism evidence="1 2">
    <name type="scientific">Suillus luteus UH-Slu-Lm8-n1</name>
    <dbReference type="NCBI Taxonomy" id="930992"/>
    <lineage>
        <taxon>Eukaryota</taxon>
        <taxon>Fungi</taxon>
        <taxon>Dikarya</taxon>
        <taxon>Basidiomycota</taxon>
        <taxon>Agaricomycotina</taxon>
        <taxon>Agaricomycetes</taxon>
        <taxon>Agaricomycetidae</taxon>
        <taxon>Boletales</taxon>
        <taxon>Suillineae</taxon>
        <taxon>Suillaceae</taxon>
        <taxon>Suillus</taxon>
    </lineage>
</organism>
<dbReference type="Gene3D" id="2.30.30.490">
    <property type="match status" value="1"/>
</dbReference>
<evidence type="ECO:0000313" key="1">
    <source>
        <dbReference type="EMBL" id="KIK32701.1"/>
    </source>
</evidence>
<reference evidence="2" key="2">
    <citation type="submission" date="2015-01" db="EMBL/GenBank/DDBJ databases">
        <title>Evolutionary Origins and Diversification of the Mycorrhizal Mutualists.</title>
        <authorList>
            <consortium name="DOE Joint Genome Institute"/>
            <consortium name="Mycorrhizal Genomics Consortium"/>
            <person name="Kohler A."/>
            <person name="Kuo A."/>
            <person name="Nagy L.G."/>
            <person name="Floudas D."/>
            <person name="Copeland A."/>
            <person name="Barry K.W."/>
            <person name="Cichocki N."/>
            <person name="Veneault-Fourrey C."/>
            <person name="LaButti K."/>
            <person name="Lindquist E.A."/>
            <person name="Lipzen A."/>
            <person name="Lundell T."/>
            <person name="Morin E."/>
            <person name="Murat C."/>
            <person name="Riley R."/>
            <person name="Ohm R."/>
            <person name="Sun H."/>
            <person name="Tunlid A."/>
            <person name="Henrissat B."/>
            <person name="Grigoriev I.V."/>
            <person name="Hibbett D.S."/>
            <person name="Martin F."/>
        </authorList>
    </citation>
    <scope>NUCLEOTIDE SEQUENCE [LARGE SCALE GENOMIC DNA]</scope>
    <source>
        <strain evidence="2">UH-Slu-Lm8-n1</strain>
    </source>
</reference>
<feature type="non-terminal residue" evidence="1">
    <location>
        <position position="236"/>
    </location>
</feature>
<evidence type="ECO:0008006" key="3">
    <source>
        <dbReference type="Google" id="ProtNLM"/>
    </source>
</evidence>
<accession>A0A0C9ZTP3</accession>
<dbReference type="InterPro" id="IPR043151">
    <property type="entry name" value="BAH_sf"/>
</dbReference>
<dbReference type="OrthoDB" id="2670640at2759"/>
<name>A0A0C9ZTP3_9AGAM</name>
<protein>
    <recommendedName>
        <fullName evidence="3">BAH domain-containing protein</fullName>
    </recommendedName>
</protein>
<dbReference type="Proteomes" id="UP000054485">
    <property type="component" value="Unassembled WGS sequence"/>
</dbReference>
<reference evidence="1 2" key="1">
    <citation type="submission" date="2014-04" db="EMBL/GenBank/DDBJ databases">
        <authorList>
            <consortium name="DOE Joint Genome Institute"/>
            <person name="Kuo A."/>
            <person name="Ruytinx J."/>
            <person name="Rineau F."/>
            <person name="Colpaert J."/>
            <person name="Kohler A."/>
            <person name="Nagy L.G."/>
            <person name="Floudas D."/>
            <person name="Copeland A."/>
            <person name="Barry K.W."/>
            <person name="Cichocki N."/>
            <person name="Veneault-Fourrey C."/>
            <person name="LaButti K."/>
            <person name="Lindquist E.A."/>
            <person name="Lipzen A."/>
            <person name="Lundell T."/>
            <person name="Morin E."/>
            <person name="Murat C."/>
            <person name="Sun H."/>
            <person name="Tunlid A."/>
            <person name="Henrissat B."/>
            <person name="Grigoriev I.V."/>
            <person name="Hibbett D.S."/>
            <person name="Martin F."/>
            <person name="Nordberg H.P."/>
            <person name="Cantor M.N."/>
            <person name="Hua S.X."/>
        </authorList>
    </citation>
    <scope>NUCLEOTIDE SEQUENCE [LARGE SCALE GENOMIC DNA]</scope>
    <source>
        <strain evidence="1 2">UH-Slu-Lm8-n1</strain>
    </source>
</reference>
<dbReference type="HOGENOM" id="CLU_1177891_0_0_1"/>
<dbReference type="AlphaFoldDB" id="A0A0C9ZTP3"/>
<sequence>DGSLPVMSYWYGKVAKIYLKKRAETYDVWLEIQWYYRRVDLEDVGVDLATSMGDYELALSNHKSFVDITCVEDHAMILRYDEGDLKQHQMPPNTPYHRWNIKITFCRCNTCDHLLYTPSISQRYCRKCKQWFNNTCLDTMGRHVDRIPKAHVPSVYGGIELEQQFLDLLTIPICRGGPYGVVGNGSICSRAKSMLRHARTHGELPERWNGILTESDVLQCKDISYYMCPSCVDVFC</sequence>
<dbReference type="EMBL" id="KN836143">
    <property type="protein sequence ID" value="KIK32701.1"/>
    <property type="molecule type" value="Genomic_DNA"/>
</dbReference>
<keyword evidence="2" id="KW-1185">Reference proteome</keyword>